<name>A0A9P6PN92_9FUNG</name>
<organism evidence="4 5">
    <name type="scientific">Actinomortierella ambigua</name>
    <dbReference type="NCBI Taxonomy" id="1343610"/>
    <lineage>
        <taxon>Eukaryota</taxon>
        <taxon>Fungi</taxon>
        <taxon>Fungi incertae sedis</taxon>
        <taxon>Mucoromycota</taxon>
        <taxon>Mortierellomycotina</taxon>
        <taxon>Mortierellomycetes</taxon>
        <taxon>Mortierellales</taxon>
        <taxon>Mortierellaceae</taxon>
        <taxon>Actinomortierella</taxon>
    </lineage>
</organism>
<evidence type="ECO:0000259" key="3">
    <source>
        <dbReference type="PROSITE" id="PS50238"/>
    </source>
</evidence>
<dbReference type="Proteomes" id="UP000807716">
    <property type="component" value="Unassembled WGS sequence"/>
</dbReference>
<dbReference type="AlphaFoldDB" id="A0A9P6PN92"/>
<dbReference type="Pfam" id="PF00620">
    <property type="entry name" value="RhoGAP"/>
    <property type="match status" value="1"/>
</dbReference>
<evidence type="ECO:0000256" key="2">
    <source>
        <dbReference type="SAM" id="MobiDB-lite"/>
    </source>
</evidence>
<dbReference type="PANTHER" id="PTHR15228:SF25">
    <property type="entry name" value="F-BAR DOMAIN-CONTAINING PROTEIN"/>
    <property type="match status" value="1"/>
</dbReference>
<dbReference type="EMBL" id="JAAAJB010001189">
    <property type="protein sequence ID" value="KAG0248692.1"/>
    <property type="molecule type" value="Genomic_DNA"/>
</dbReference>
<dbReference type="PROSITE" id="PS50238">
    <property type="entry name" value="RHOGAP"/>
    <property type="match status" value="1"/>
</dbReference>
<comment type="caution">
    <text evidence="4">The sequence shown here is derived from an EMBL/GenBank/DDBJ whole genome shotgun (WGS) entry which is preliminary data.</text>
</comment>
<feature type="region of interest" description="Disordered" evidence="2">
    <location>
        <begin position="105"/>
        <end position="183"/>
    </location>
</feature>
<dbReference type="GO" id="GO:0005096">
    <property type="term" value="F:GTPase activator activity"/>
    <property type="evidence" value="ECO:0007669"/>
    <property type="project" value="UniProtKB-KW"/>
</dbReference>
<dbReference type="OrthoDB" id="79452at2759"/>
<feature type="domain" description="Rho-GAP" evidence="3">
    <location>
        <begin position="1"/>
        <end position="103"/>
    </location>
</feature>
<proteinExistence type="predicted"/>
<keyword evidence="5" id="KW-1185">Reference proteome</keyword>
<dbReference type="Gene3D" id="1.10.555.10">
    <property type="entry name" value="Rho GTPase activation protein"/>
    <property type="match status" value="1"/>
</dbReference>
<evidence type="ECO:0000313" key="4">
    <source>
        <dbReference type="EMBL" id="KAG0248692.1"/>
    </source>
</evidence>
<dbReference type="GO" id="GO:0007165">
    <property type="term" value="P:signal transduction"/>
    <property type="evidence" value="ECO:0007669"/>
    <property type="project" value="InterPro"/>
</dbReference>
<protein>
    <recommendedName>
        <fullName evidence="3">Rho-GAP domain-containing protein</fullName>
    </recommendedName>
</protein>
<sequence>MNIHECTNQLPDPNYATLKFLMAHLNKVQINQEVTKMGASNLGLIFGPTLMCSSNPAAVAQGNGVAGGGGGGAGGGDAVENLADMSLQCRVVETILENYAAIFEIDEEEEDEEEEGQPQLGDDNGKEEVTVGGNDRSQYVPDEEDGVGGAYPGASDDLVLGYVPPPPPSHPVASSDGLVPGGGGGGMMATSHHHRHSIYVHDNISHPTVPEEEEEEEDEEEEEEEGEEEDKMEEQNQHGHSQVRRVRTVQGHAPSIEPALATPFMNRSREFDPDLYDRRHYELDPRYLPIGQQQGQ</sequence>
<feature type="compositionally biased region" description="Acidic residues" evidence="2">
    <location>
        <begin position="105"/>
        <end position="116"/>
    </location>
</feature>
<dbReference type="SUPFAM" id="SSF48350">
    <property type="entry name" value="GTPase activation domain, GAP"/>
    <property type="match status" value="1"/>
</dbReference>
<keyword evidence="1" id="KW-0343">GTPase activation</keyword>
<feature type="region of interest" description="Disordered" evidence="2">
    <location>
        <begin position="202"/>
        <end position="268"/>
    </location>
</feature>
<evidence type="ECO:0000256" key="1">
    <source>
        <dbReference type="ARBA" id="ARBA00022468"/>
    </source>
</evidence>
<evidence type="ECO:0000313" key="5">
    <source>
        <dbReference type="Proteomes" id="UP000807716"/>
    </source>
</evidence>
<reference evidence="4" key="1">
    <citation type="journal article" date="2020" name="Fungal Divers.">
        <title>Resolving the Mortierellaceae phylogeny through synthesis of multi-gene phylogenetics and phylogenomics.</title>
        <authorList>
            <person name="Vandepol N."/>
            <person name="Liber J."/>
            <person name="Desiro A."/>
            <person name="Na H."/>
            <person name="Kennedy M."/>
            <person name="Barry K."/>
            <person name="Grigoriev I.V."/>
            <person name="Miller A.N."/>
            <person name="O'Donnell K."/>
            <person name="Stajich J.E."/>
            <person name="Bonito G."/>
        </authorList>
    </citation>
    <scope>NUCLEOTIDE SEQUENCE</scope>
    <source>
        <strain evidence="4">BC1065</strain>
    </source>
</reference>
<dbReference type="InterPro" id="IPR051025">
    <property type="entry name" value="RhoGAP"/>
</dbReference>
<accession>A0A9P6PN92</accession>
<dbReference type="InterPro" id="IPR008936">
    <property type="entry name" value="Rho_GTPase_activation_prot"/>
</dbReference>
<dbReference type="InterPro" id="IPR000198">
    <property type="entry name" value="RhoGAP_dom"/>
</dbReference>
<dbReference type="PANTHER" id="PTHR15228">
    <property type="entry name" value="SPERMATHECAL PHYSIOLOGY VARIANT"/>
    <property type="match status" value="1"/>
</dbReference>
<gene>
    <name evidence="4" type="ORF">DFQ27_000684</name>
</gene>
<feature type="compositionally biased region" description="Acidic residues" evidence="2">
    <location>
        <begin position="210"/>
        <end position="232"/>
    </location>
</feature>